<evidence type="ECO:0000313" key="2">
    <source>
        <dbReference type="Proteomes" id="UP000228380"/>
    </source>
</evidence>
<evidence type="ECO:0000256" key="1">
    <source>
        <dbReference type="SAM" id="Phobius"/>
    </source>
</evidence>
<dbReference type="AlphaFoldDB" id="A0A8B9B0R7"/>
<evidence type="ECO:0000313" key="3">
    <source>
        <dbReference type="RefSeq" id="XP_038989309.1"/>
    </source>
</evidence>
<protein>
    <submittedName>
        <fullName evidence="3">Uncharacterized protein LOC108511737</fullName>
    </submittedName>
</protein>
<dbReference type="RefSeq" id="XP_038989309.1">
    <property type="nucleotide sequence ID" value="XM_039133381.1"/>
</dbReference>
<feature type="transmembrane region" description="Helical" evidence="1">
    <location>
        <begin position="7"/>
        <end position="27"/>
    </location>
</feature>
<keyword evidence="2" id="KW-1185">Reference proteome</keyword>
<keyword evidence="1" id="KW-0812">Transmembrane</keyword>
<accession>A0A8B9B0R7</accession>
<dbReference type="GeneID" id="108511737"/>
<reference evidence="2" key="1">
    <citation type="journal article" date="2019" name="Nat. Commun.">
        <title>Genome-wide association mapping of date palm fruit traits.</title>
        <authorList>
            <person name="Hazzouri K.M."/>
            <person name="Gros-Balthazard M."/>
            <person name="Flowers J.M."/>
            <person name="Copetti D."/>
            <person name="Lemansour A."/>
            <person name="Lebrun M."/>
            <person name="Masmoudi K."/>
            <person name="Ferrand S."/>
            <person name="Dhar M.I."/>
            <person name="Fresquez Z.A."/>
            <person name="Rosas U."/>
            <person name="Zhang J."/>
            <person name="Talag J."/>
            <person name="Lee S."/>
            <person name="Kudrna D."/>
            <person name="Powell R.F."/>
            <person name="Leitch I.J."/>
            <person name="Krueger R.R."/>
            <person name="Wing R.A."/>
            <person name="Amiri K.M.A."/>
            <person name="Purugganan M.D."/>
        </authorList>
    </citation>
    <scope>NUCLEOTIDE SEQUENCE [LARGE SCALE GENOMIC DNA]</scope>
    <source>
        <strain evidence="2">cv. Khalas</strain>
    </source>
</reference>
<organism evidence="2 3">
    <name type="scientific">Phoenix dactylifera</name>
    <name type="common">Date palm</name>
    <dbReference type="NCBI Taxonomy" id="42345"/>
    <lineage>
        <taxon>Eukaryota</taxon>
        <taxon>Viridiplantae</taxon>
        <taxon>Streptophyta</taxon>
        <taxon>Embryophyta</taxon>
        <taxon>Tracheophyta</taxon>
        <taxon>Spermatophyta</taxon>
        <taxon>Magnoliopsida</taxon>
        <taxon>Liliopsida</taxon>
        <taxon>Arecaceae</taxon>
        <taxon>Coryphoideae</taxon>
        <taxon>Phoeniceae</taxon>
        <taxon>Phoenix</taxon>
    </lineage>
</organism>
<feature type="transmembrane region" description="Helical" evidence="1">
    <location>
        <begin position="47"/>
        <end position="65"/>
    </location>
</feature>
<proteinExistence type="predicted"/>
<gene>
    <name evidence="3" type="primary">LOC108511737</name>
</gene>
<dbReference type="KEGG" id="pda:108511737"/>
<sequence length="66" mass="7509">MKDWAPSIIDSALFAFLSPGVIFQLPGKHRPVDFMNMKTSWATPGSPFWPMLLMSFLVILQAHLYI</sequence>
<dbReference type="OrthoDB" id="1926777at2759"/>
<keyword evidence="1" id="KW-1133">Transmembrane helix</keyword>
<keyword evidence="1" id="KW-0472">Membrane</keyword>
<reference evidence="3" key="2">
    <citation type="submission" date="2025-08" db="UniProtKB">
        <authorList>
            <consortium name="RefSeq"/>
        </authorList>
    </citation>
    <scope>IDENTIFICATION</scope>
    <source>
        <tissue evidence="3">Young leaves</tissue>
    </source>
</reference>
<dbReference type="PANTHER" id="PTHR33128">
    <property type="entry name" value="OS05G0103400 PROTEIN"/>
    <property type="match status" value="1"/>
</dbReference>
<dbReference type="Proteomes" id="UP000228380">
    <property type="component" value="Chromosome 14"/>
</dbReference>
<dbReference type="InterPro" id="IPR021775">
    <property type="entry name" value="DUF3339"/>
</dbReference>
<name>A0A8B9B0R7_PHODC</name>
<dbReference type="PANTHER" id="PTHR33128:SF54">
    <property type="entry name" value="OS01G0849500 PROTEIN"/>
    <property type="match status" value="1"/>
</dbReference>
<dbReference type="Pfam" id="PF11820">
    <property type="entry name" value="DUF3339"/>
    <property type="match status" value="1"/>
</dbReference>